<dbReference type="Pfam" id="PF01547">
    <property type="entry name" value="SBP_bac_1"/>
    <property type="match status" value="1"/>
</dbReference>
<dbReference type="RefSeq" id="WP_227615601.1">
    <property type="nucleotide sequence ID" value="NZ_JAJEPR010000021.1"/>
</dbReference>
<dbReference type="AlphaFoldDB" id="A0AAE3J734"/>
<dbReference type="Gene3D" id="3.40.190.10">
    <property type="entry name" value="Periplasmic binding protein-like II"/>
    <property type="match status" value="2"/>
</dbReference>
<evidence type="ECO:0000313" key="2">
    <source>
        <dbReference type="EMBL" id="MCC2190529.1"/>
    </source>
</evidence>
<dbReference type="Proteomes" id="UP001197875">
    <property type="component" value="Unassembled WGS sequence"/>
</dbReference>
<dbReference type="SUPFAM" id="SSF53850">
    <property type="entry name" value="Periplasmic binding protein-like II"/>
    <property type="match status" value="1"/>
</dbReference>
<keyword evidence="3" id="KW-1185">Reference proteome</keyword>
<reference evidence="2 3" key="1">
    <citation type="submission" date="2021-10" db="EMBL/GenBank/DDBJ databases">
        <title>Anaerobic single-cell dispensing facilitates the cultivation of human gut bacteria.</title>
        <authorList>
            <person name="Afrizal A."/>
        </authorList>
    </citation>
    <scope>NUCLEOTIDE SEQUENCE [LARGE SCALE GENOMIC DNA]</scope>
    <source>
        <strain evidence="2 3">CLA-AA-H277</strain>
    </source>
</reference>
<keyword evidence="1" id="KW-0732">Signal</keyword>
<dbReference type="EMBL" id="JAJEPR010000021">
    <property type="protein sequence ID" value="MCC2190529.1"/>
    <property type="molecule type" value="Genomic_DNA"/>
</dbReference>
<evidence type="ECO:0000256" key="1">
    <source>
        <dbReference type="SAM" id="SignalP"/>
    </source>
</evidence>
<dbReference type="PANTHER" id="PTHR43649">
    <property type="entry name" value="ARABINOSE-BINDING PROTEIN-RELATED"/>
    <property type="match status" value="1"/>
</dbReference>
<organism evidence="2 3">
    <name type="scientific">Fusicatenibacter faecihominis</name>
    <dbReference type="NCBI Taxonomy" id="2881276"/>
    <lineage>
        <taxon>Bacteria</taxon>
        <taxon>Bacillati</taxon>
        <taxon>Bacillota</taxon>
        <taxon>Clostridia</taxon>
        <taxon>Lachnospirales</taxon>
        <taxon>Lachnospiraceae</taxon>
        <taxon>Fusicatenibacter</taxon>
    </lineage>
</organism>
<name>A0AAE3J734_9FIRM</name>
<dbReference type="InterPro" id="IPR006059">
    <property type="entry name" value="SBP"/>
</dbReference>
<feature type="signal peptide" evidence="1">
    <location>
        <begin position="1"/>
        <end position="25"/>
    </location>
</feature>
<feature type="chain" id="PRO_5042236748" evidence="1">
    <location>
        <begin position="26"/>
        <end position="527"/>
    </location>
</feature>
<proteinExistence type="predicted"/>
<evidence type="ECO:0000313" key="3">
    <source>
        <dbReference type="Proteomes" id="UP001197875"/>
    </source>
</evidence>
<accession>A0AAE3J734</accession>
<gene>
    <name evidence="2" type="ORF">LKD71_12070</name>
</gene>
<protein>
    <submittedName>
        <fullName evidence="2">Extracellular solute-binding protein</fullName>
    </submittedName>
</protein>
<dbReference type="InterPro" id="IPR050490">
    <property type="entry name" value="Bact_solute-bd_prot1"/>
</dbReference>
<dbReference type="PANTHER" id="PTHR43649:SF12">
    <property type="entry name" value="DIACETYLCHITOBIOSE BINDING PROTEIN DASA"/>
    <property type="match status" value="1"/>
</dbReference>
<comment type="caution">
    <text evidence="2">The sequence shown here is derived from an EMBL/GenBank/DDBJ whole genome shotgun (WGS) entry which is preliminary data.</text>
</comment>
<sequence length="527" mass="59102">MANKKMTALCMAAMLAASLGSVASASESGITFPLEESYSFSIMTRAENDSEQDFSKKALVQRMEAATNVQVDYQTIPADQFDEKSKLALSKKGMPDVITKMYIKPYDILSYASKGIFIPIEDYIEEDMPNLKAVLEKRPEVKAAITSADGHIYTLPFINEWSTNPKENINVVGAIPYINKSWLDELGLEMPTTTDELKTVLEAFKENITVESGDVVPMSFRINQVNQDPGITLGSFGCGDDMDHYMVSNDKEVYYTLVQDDVREGLEWLHELYSEGLVDPEIFSQDGASYSAKVASGRVGLFYDWAIGMAGDYTDDYEPLPPLAGPDGTVNVPRQNYYSFDMGVTAVTAACEKPEIALAYLDQYYEPSMSIQNCFGTYDDENYTNVFTMEDGMLKWTEEGQDGKVRNDQNLYDVFAILADYYGVYVDKMVDSDGARLEMVKNIYSPAITSDYNYPAAFMDQEDITRIAEIETDLKNYAEQTKAGIVKDGITDEDWDAYLAKMDSMGLSELLELKQKGFDMFYELTNK</sequence>